<dbReference type="EMBL" id="JTDF01005470">
    <property type="protein sequence ID" value="KAF8566197.1"/>
    <property type="molecule type" value="Genomic_DNA"/>
</dbReference>
<comment type="caution">
    <text evidence="1">The sequence shown here is derived from an EMBL/GenBank/DDBJ whole genome shotgun (WGS) entry which is preliminary data.</text>
</comment>
<reference evidence="1 2" key="1">
    <citation type="submission" date="2019-07" db="EMBL/GenBank/DDBJ databases">
        <title>Annotation for the trematode Paragonimus westermani.</title>
        <authorList>
            <person name="Choi Y.-J."/>
        </authorList>
    </citation>
    <scope>NUCLEOTIDE SEQUENCE [LARGE SCALE GENOMIC DNA]</scope>
    <source>
        <strain evidence="1">180907_Pwestermani</strain>
    </source>
</reference>
<protein>
    <submittedName>
        <fullName evidence="1">Uncharacterized protein</fullName>
    </submittedName>
</protein>
<evidence type="ECO:0000313" key="1">
    <source>
        <dbReference type="EMBL" id="KAF8566197.1"/>
    </source>
</evidence>
<gene>
    <name evidence="1" type="ORF">P879_10649</name>
</gene>
<dbReference type="Proteomes" id="UP000699462">
    <property type="component" value="Unassembled WGS sequence"/>
</dbReference>
<evidence type="ECO:0000313" key="2">
    <source>
        <dbReference type="Proteomes" id="UP000699462"/>
    </source>
</evidence>
<sequence>MSKNPIYWMQNQKTVATQQNGDEDSPDGTIFVQFVHFLDVH</sequence>
<organism evidence="1 2">
    <name type="scientific">Paragonimus westermani</name>
    <dbReference type="NCBI Taxonomy" id="34504"/>
    <lineage>
        <taxon>Eukaryota</taxon>
        <taxon>Metazoa</taxon>
        <taxon>Spiralia</taxon>
        <taxon>Lophotrochozoa</taxon>
        <taxon>Platyhelminthes</taxon>
        <taxon>Trematoda</taxon>
        <taxon>Digenea</taxon>
        <taxon>Plagiorchiida</taxon>
        <taxon>Troglotremata</taxon>
        <taxon>Troglotrematidae</taxon>
        <taxon>Paragonimus</taxon>
    </lineage>
</organism>
<accession>A0A8T0DHG7</accession>
<dbReference type="AlphaFoldDB" id="A0A8T0DHG7"/>
<keyword evidence="2" id="KW-1185">Reference proteome</keyword>
<proteinExistence type="predicted"/>
<name>A0A8T0DHG7_9TREM</name>